<comment type="caution">
    <text evidence="2">The sequence shown here is derived from an EMBL/GenBank/DDBJ whole genome shotgun (WGS) entry which is preliminary data.</text>
</comment>
<evidence type="ECO:0000313" key="3">
    <source>
        <dbReference type="Proteomes" id="UP000441772"/>
    </source>
</evidence>
<evidence type="ECO:0000313" key="2">
    <source>
        <dbReference type="EMBL" id="KAB7790305.1"/>
    </source>
</evidence>
<gene>
    <name evidence="2" type="ORF">F7D09_1201</name>
</gene>
<evidence type="ECO:0000256" key="1">
    <source>
        <dbReference type="SAM" id="MobiDB-lite"/>
    </source>
</evidence>
<evidence type="ECO:0008006" key="4">
    <source>
        <dbReference type="Google" id="ProtNLM"/>
    </source>
</evidence>
<feature type="region of interest" description="Disordered" evidence="1">
    <location>
        <begin position="47"/>
        <end position="69"/>
    </location>
</feature>
<proteinExistence type="predicted"/>
<protein>
    <recommendedName>
        <fullName evidence="4">Gp28 phagic protein</fullName>
    </recommendedName>
</protein>
<dbReference type="AlphaFoldDB" id="A0A6I1GFI3"/>
<dbReference type="Proteomes" id="UP000441772">
    <property type="component" value="Unassembled WGS sequence"/>
</dbReference>
<reference evidence="2 3" key="1">
    <citation type="submission" date="2019-09" db="EMBL/GenBank/DDBJ databases">
        <title>Characterization of the phylogenetic diversity of two novel species belonging to the genus Bifidobacterium: Bifidobacterium cebidarum sp. nov. and Bifidobacterium leontopitheci sp. nov.</title>
        <authorList>
            <person name="Lugli G.A."/>
            <person name="Duranti S."/>
            <person name="Milani C."/>
            <person name="Turroni F."/>
            <person name="Ventura M."/>
        </authorList>
    </citation>
    <scope>NUCLEOTIDE SEQUENCE [LARGE SCALE GENOMIC DNA]</scope>
    <source>
        <strain evidence="2 3">LMG 31471</strain>
    </source>
</reference>
<sequence>MMTERFLSLKEVGERLGVKNPASKGYKLPEPDALIGTTRGWLPETIDKWNAARPGRGAGGGRPRKHPEE</sequence>
<dbReference type="EMBL" id="WBVT01000016">
    <property type="protein sequence ID" value="KAB7790305.1"/>
    <property type="molecule type" value="Genomic_DNA"/>
</dbReference>
<organism evidence="2 3">
    <name type="scientific">Bifidobacterium leontopitheci</name>
    <dbReference type="NCBI Taxonomy" id="2650774"/>
    <lineage>
        <taxon>Bacteria</taxon>
        <taxon>Bacillati</taxon>
        <taxon>Actinomycetota</taxon>
        <taxon>Actinomycetes</taxon>
        <taxon>Bifidobacteriales</taxon>
        <taxon>Bifidobacteriaceae</taxon>
        <taxon>Bifidobacterium</taxon>
    </lineage>
</organism>
<name>A0A6I1GFI3_9BIFI</name>
<keyword evidence="3" id="KW-1185">Reference proteome</keyword>
<accession>A0A6I1GFI3</accession>